<reference evidence="1 2" key="1">
    <citation type="journal article" date="2018" name="Front. Plant Sci.">
        <title>Red Clover (Trifolium pratense) and Zigzag Clover (T. medium) - A Picture of Genomic Similarities and Differences.</title>
        <authorList>
            <person name="Dluhosova J."/>
            <person name="Istvanek J."/>
            <person name="Nedelnik J."/>
            <person name="Repkova J."/>
        </authorList>
    </citation>
    <scope>NUCLEOTIDE SEQUENCE [LARGE SCALE GENOMIC DNA]</scope>
    <source>
        <strain evidence="2">cv. 10/8</strain>
        <tissue evidence="1">Leaf</tissue>
    </source>
</reference>
<feature type="non-terminal residue" evidence="1">
    <location>
        <position position="1"/>
    </location>
</feature>
<dbReference type="AlphaFoldDB" id="A0A392UIR9"/>
<evidence type="ECO:0000313" key="1">
    <source>
        <dbReference type="EMBL" id="MCI71635.1"/>
    </source>
</evidence>
<comment type="caution">
    <text evidence="1">The sequence shown here is derived from an EMBL/GenBank/DDBJ whole genome shotgun (WGS) entry which is preliminary data.</text>
</comment>
<keyword evidence="2" id="KW-1185">Reference proteome</keyword>
<accession>A0A392UIR9</accession>
<sequence>DHLTTPLFLSFTKNMLSTRLVRLRRKNSPELAGARLELAGAR</sequence>
<organism evidence="1 2">
    <name type="scientific">Trifolium medium</name>
    <dbReference type="NCBI Taxonomy" id="97028"/>
    <lineage>
        <taxon>Eukaryota</taxon>
        <taxon>Viridiplantae</taxon>
        <taxon>Streptophyta</taxon>
        <taxon>Embryophyta</taxon>
        <taxon>Tracheophyta</taxon>
        <taxon>Spermatophyta</taxon>
        <taxon>Magnoliopsida</taxon>
        <taxon>eudicotyledons</taxon>
        <taxon>Gunneridae</taxon>
        <taxon>Pentapetalae</taxon>
        <taxon>rosids</taxon>
        <taxon>fabids</taxon>
        <taxon>Fabales</taxon>
        <taxon>Fabaceae</taxon>
        <taxon>Papilionoideae</taxon>
        <taxon>50 kb inversion clade</taxon>
        <taxon>NPAAA clade</taxon>
        <taxon>Hologalegina</taxon>
        <taxon>IRL clade</taxon>
        <taxon>Trifolieae</taxon>
        <taxon>Trifolium</taxon>
    </lineage>
</organism>
<dbReference type="Proteomes" id="UP000265520">
    <property type="component" value="Unassembled WGS sequence"/>
</dbReference>
<name>A0A392UIR9_9FABA</name>
<proteinExistence type="predicted"/>
<evidence type="ECO:0000313" key="2">
    <source>
        <dbReference type="Proteomes" id="UP000265520"/>
    </source>
</evidence>
<dbReference type="EMBL" id="LXQA010800333">
    <property type="protein sequence ID" value="MCI71635.1"/>
    <property type="molecule type" value="Genomic_DNA"/>
</dbReference>
<protein>
    <submittedName>
        <fullName evidence="1">Uncharacterized protein</fullName>
    </submittedName>
</protein>